<dbReference type="InterPro" id="IPR007492">
    <property type="entry name" value="LytTR_DNA-bd_dom"/>
</dbReference>
<proteinExistence type="predicted"/>
<feature type="modified residue" description="4-aspartylphosphate" evidence="2">
    <location>
        <position position="54"/>
    </location>
</feature>
<dbReference type="PANTHER" id="PTHR37299">
    <property type="entry name" value="TRANSCRIPTIONAL REGULATOR-RELATED"/>
    <property type="match status" value="1"/>
</dbReference>
<dbReference type="InterPro" id="IPR046947">
    <property type="entry name" value="LytR-like"/>
</dbReference>
<gene>
    <name evidence="5" type="primary">btsR</name>
    <name evidence="5" type="synonym">yehT</name>
    <name evidence="5" type="ORF">V8N49_08825</name>
</gene>
<comment type="caution">
    <text evidence="5">The sequence shown here is derived from an EMBL/GenBank/DDBJ whole genome shotgun (WGS) entry which is preliminary data.</text>
</comment>
<dbReference type="InterPro" id="IPR011006">
    <property type="entry name" value="CheY-like_superfamily"/>
</dbReference>
<dbReference type="PROSITE" id="PS50110">
    <property type="entry name" value="RESPONSE_REGULATORY"/>
    <property type="match status" value="1"/>
</dbReference>
<feature type="domain" description="Response regulatory" evidence="3">
    <location>
        <begin position="3"/>
        <end position="116"/>
    </location>
</feature>
<evidence type="ECO:0000259" key="3">
    <source>
        <dbReference type="PROSITE" id="PS50110"/>
    </source>
</evidence>
<keyword evidence="2" id="KW-0597">Phosphoprotein</keyword>
<sequence length="242" mass="27552">MLSVLIVDDEPLARENLRILLQQEGDIAIVGECGNAIEGIAMVHKLRPDVVFLDIQMPRISGLEMVSMLDPQQRPWIVFLTAFDEFAVQAFEEHAFDYLLKPVEAARLGKTLARLRQGHQQQEVQDVSVLPESQQPLKFIPCSGHSRIWLLQMEEVAFVSSRLSGVYVTSHDGKEGFTELTLRVLEHRTPLLRCHRQYLVNMAHLKEIRLEDNGQAELLLRDGHTVPVSRRYLKSLKEALGL</sequence>
<feature type="domain" description="HTH LytTR-type" evidence="4">
    <location>
        <begin position="140"/>
        <end position="242"/>
    </location>
</feature>
<dbReference type="GeneID" id="89474341"/>
<dbReference type="Gene3D" id="3.40.50.2300">
    <property type="match status" value="1"/>
</dbReference>
<dbReference type="SMART" id="SM00448">
    <property type="entry name" value="REC"/>
    <property type="match status" value="1"/>
</dbReference>
<dbReference type="RefSeq" id="WP_048914678.1">
    <property type="nucleotide sequence ID" value="NZ_CAKKMT010000015.1"/>
</dbReference>
<dbReference type="CDD" id="cd17532">
    <property type="entry name" value="REC_LytTR_AlgR-like"/>
    <property type="match status" value="1"/>
</dbReference>
<protein>
    <submittedName>
        <fullName evidence="5">Two-component system response regulator BtsR</fullName>
    </submittedName>
</protein>
<reference evidence="5 6" key="1">
    <citation type="submission" date="2024-02" db="EMBL/GenBank/DDBJ databases">
        <title>First report Erwinia aphidicola in onion in Chile.</title>
        <authorList>
            <person name="Valenzuela M."/>
            <person name="Pena M."/>
            <person name="Dutta B."/>
        </authorList>
    </citation>
    <scope>NUCLEOTIDE SEQUENCE [LARGE SCALE GENOMIC DNA]</scope>
    <source>
        <strain evidence="5 6">QCJ3A</strain>
    </source>
</reference>
<evidence type="ECO:0000259" key="4">
    <source>
        <dbReference type="PROSITE" id="PS50930"/>
    </source>
</evidence>
<evidence type="ECO:0000256" key="2">
    <source>
        <dbReference type="PROSITE-ProRule" id="PRU00169"/>
    </source>
</evidence>
<accession>A0ABU8DE12</accession>
<dbReference type="Proteomes" id="UP001306592">
    <property type="component" value="Unassembled WGS sequence"/>
</dbReference>
<dbReference type="SUPFAM" id="SSF52172">
    <property type="entry name" value="CheY-like"/>
    <property type="match status" value="1"/>
</dbReference>
<dbReference type="Pfam" id="PF00072">
    <property type="entry name" value="Response_reg"/>
    <property type="match status" value="1"/>
</dbReference>
<dbReference type="EMBL" id="JBANEI010000004">
    <property type="protein sequence ID" value="MEI2681761.1"/>
    <property type="molecule type" value="Genomic_DNA"/>
</dbReference>
<dbReference type="Gene3D" id="2.40.50.1020">
    <property type="entry name" value="LytTr DNA-binding domain"/>
    <property type="match status" value="1"/>
</dbReference>
<evidence type="ECO:0000313" key="6">
    <source>
        <dbReference type="Proteomes" id="UP001306592"/>
    </source>
</evidence>
<keyword evidence="6" id="KW-1185">Reference proteome</keyword>
<dbReference type="Pfam" id="PF04397">
    <property type="entry name" value="LytTR"/>
    <property type="match status" value="1"/>
</dbReference>
<dbReference type="PANTHER" id="PTHR37299:SF1">
    <property type="entry name" value="STAGE 0 SPORULATION PROTEIN A HOMOLOG"/>
    <property type="match status" value="1"/>
</dbReference>
<evidence type="ECO:0000313" key="5">
    <source>
        <dbReference type="EMBL" id="MEI2681761.1"/>
    </source>
</evidence>
<evidence type="ECO:0000256" key="1">
    <source>
        <dbReference type="ARBA" id="ARBA00023012"/>
    </source>
</evidence>
<name>A0ABU8DE12_ERWAP</name>
<keyword evidence="1" id="KW-0902">Two-component regulatory system</keyword>
<dbReference type="NCBIfam" id="NF008677">
    <property type="entry name" value="PRK11697.1"/>
    <property type="match status" value="1"/>
</dbReference>
<dbReference type="SMART" id="SM00850">
    <property type="entry name" value="LytTR"/>
    <property type="match status" value="1"/>
</dbReference>
<dbReference type="PROSITE" id="PS50930">
    <property type="entry name" value="HTH_LYTTR"/>
    <property type="match status" value="1"/>
</dbReference>
<dbReference type="InterPro" id="IPR001789">
    <property type="entry name" value="Sig_transdc_resp-reg_receiver"/>
</dbReference>
<organism evidence="5 6">
    <name type="scientific">Erwinia aphidicola</name>
    <dbReference type="NCBI Taxonomy" id="68334"/>
    <lineage>
        <taxon>Bacteria</taxon>
        <taxon>Pseudomonadati</taxon>
        <taxon>Pseudomonadota</taxon>
        <taxon>Gammaproteobacteria</taxon>
        <taxon>Enterobacterales</taxon>
        <taxon>Erwiniaceae</taxon>
        <taxon>Erwinia</taxon>
    </lineage>
</organism>